<gene>
    <name evidence="2" type="ORF">SAMN06295900_11978</name>
</gene>
<feature type="signal peptide" evidence="1">
    <location>
        <begin position="1"/>
        <end position="28"/>
    </location>
</feature>
<dbReference type="GeneID" id="95551053"/>
<dbReference type="AlphaFoldDB" id="A0A1X7GZ67"/>
<dbReference type="Pfam" id="PF07813">
    <property type="entry name" value="LTXXQ"/>
    <property type="match status" value="1"/>
</dbReference>
<dbReference type="EMBL" id="FXAH01000019">
    <property type="protein sequence ID" value="SMF76848.1"/>
    <property type="molecule type" value="Genomic_DNA"/>
</dbReference>
<evidence type="ECO:0000313" key="3">
    <source>
        <dbReference type="Proteomes" id="UP000192911"/>
    </source>
</evidence>
<name>A0A1X7GZ67_TRICW</name>
<reference evidence="3" key="1">
    <citation type="submission" date="2017-04" db="EMBL/GenBank/DDBJ databases">
        <authorList>
            <person name="Varghese N."/>
            <person name="Submissions S."/>
        </authorList>
    </citation>
    <scope>NUCLEOTIDE SEQUENCE [LARGE SCALE GENOMIC DNA]</scope>
    <source>
        <strain evidence="3">Ballard 720</strain>
    </source>
</reference>
<keyword evidence="3" id="KW-1185">Reference proteome</keyword>
<sequence>MKPTFLRPSRYLAAAAAALAVTLGTAYAAGQGMPHPGGPGGPGGPFMMKRLDALHAELKLSPEQEQKWQAALATMKRDHEAMRANHDKMRDQFKAAAQQPILDFDALHASHMQIEQQNAQLRDESSKAWLAVYDSLNDQQKTTVSTEFKQHLAKMEQRHEKMRERWEKRNGGGAQ</sequence>
<dbReference type="RefSeq" id="WP_085230235.1">
    <property type="nucleotide sequence ID" value="NZ_BSQD01000017.1"/>
</dbReference>
<dbReference type="Gene3D" id="1.20.120.1490">
    <property type="match status" value="1"/>
</dbReference>
<dbReference type="Proteomes" id="UP000192911">
    <property type="component" value="Unassembled WGS sequence"/>
</dbReference>
<evidence type="ECO:0000313" key="2">
    <source>
        <dbReference type="EMBL" id="SMF76848.1"/>
    </source>
</evidence>
<dbReference type="STRING" id="28094.SAMN06295900_11978"/>
<proteinExistence type="predicted"/>
<accession>A0A1X7GZ67</accession>
<dbReference type="OrthoDB" id="9035603at2"/>
<keyword evidence="1" id="KW-0732">Signal</keyword>
<dbReference type="InterPro" id="IPR012899">
    <property type="entry name" value="LTXXQ"/>
</dbReference>
<evidence type="ECO:0000256" key="1">
    <source>
        <dbReference type="SAM" id="SignalP"/>
    </source>
</evidence>
<organism evidence="2 3">
    <name type="scientific">Trinickia caryophylli</name>
    <name type="common">Paraburkholderia caryophylli</name>
    <dbReference type="NCBI Taxonomy" id="28094"/>
    <lineage>
        <taxon>Bacteria</taxon>
        <taxon>Pseudomonadati</taxon>
        <taxon>Pseudomonadota</taxon>
        <taxon>Betaproteobacteria</taxon>
        <taxon>Burkholderiales</taxon>
        <taxon>Burkholderiaceae</taxon>
        <taxon>Trinickia</taxon>
    </lineage>
</organism>
<feature type="chain" id="PRO_5013231055" evidence="1">
    <location>
        <begin position="29"/>
        <end position="175"/>
    </location>
</feature>
<protein>
    <submittedName>
        <fullName evidence="2">Protein refolding chaperone Spy/CpxP family</fullName>
    </submittedName>
</protein>